<dbReference type="Pfam" id="PF13452">
    <property type="entry name" value="FAS1_DH_region"/>
    <property type="match status" value="1"/>
</dbReference>
<reference evidence="3" key="1">
    <citation type="journal article" date="2019" name="Int. J. Syst. Evol. Microbiol.">
        <title>The Global Catalogue of Microorganisms (GCM) 10K type strain sequencing project: providing services to taxonomists for standard genome sequencing and annotation.</title>
        <authorList>
            <consortium name="The Broad Institute Genomics Platform"/>
            <consortium name="The Broad Institute Genome Sequencing Center for Infectious Disease"/>
            <person name="Wu L."/>
            <person name="Ma J."/>
        </authorList>
    </citation>
    <scope>NUCLEOTIDE SEQUENCE [LARGE SCALE GENOMIC DNA]</scope>
    <source>
        <strain evidence="3">JCM 18077</strain>
    </source>
</reference>
<proteinExistence type="predicted"/>
<dbReference type="InterPro" id="IPR039569">
    <property type="entry name" value="FAS1-like_DH_region"/>
</dbReference>
<dbReference type="Gene3D" id="3.10.129.10">
    <property type="entry name" value="Hotdog Thioesterase"/>
    <property type="match status" value="1"/>
</dbReference>
<gene>
    <name evidence="2" type="ORF">GCM10023217_23970</name>
</gene>
<evidence type="ECO:0000313" key="3">
    <source>
        <dbReference type="Proteomes" id="UP001500822"/>
    </source>
</evidence>
<accession>A0ABP8ZBY6</accession>
<evidence type="ECO:0000313" key="2">
    <source>
        <dbReference type="EMBL" id="GAA4752207.1"/>
    </source>
</evidence>
<name>A0ABP8ZBY6_9ACTN</name>
<dbReference type="Proteomes" id="UP001500822">
    <property type="component" value="Unassembled WGS sequence"/>
</dbReference>
<sequence>MAAISSRSGDAEWAPHTVVSEEYLDPAPVAALAALLDDGLPAPRVGDVLPPLWHWVALPRWSPSSLLAVDGHPFKGSFLPPVELPRRMFAGGTAAFPGTLRVGDTVRREARVESVTEKHGRSGTLVVVVVGIELYAPDGTLAVTEQQNLIYREAAAVTGEPPSPESAAALVPCGPAVVPDGPDRWRLVTDPTLLMRFSAATANAHRIHYDWPYATGVEGYPGLVVHGPLMTLALAETHRLGDDDRHIAGLAHRNLAPLFCAEPAVLQSVPSESGTAVSVVTHTDPDAEPRVHTTLDLTFDTPGAS</sequence>
<dbReference type="RefSeq" id="WP_345313670.1">
    <property type="nucleotide sequence ID" value="NZ_BAABIE010000010.1"/>
</dbReference>
<dbReference type="EMBL" id="BAABIE010000010">
    <property type="protein sequence ID" value="GAA4752207.1"/>
    <property type="molecule type" value="Genomic_DNA"/>
</dbReference>
<organism evidence="2 3">
    <name type="scientific">Gordonia alkaliphila</name>
    <dbReference type="NCBI Taxonomy" id="1053547"/>
    <lineage>
        <taxon>Bacteria</taxon>
        <taxon>Bacillati</taxon>
        <taxon>Actinomycetota</taxon>
        <taxon>Actinomycetes</taxon>
        <taxon>Mycobacteriales</taxon>
        <taxon>Gordoniaceae</taxon>
        <taxon>Gordonia</taxon>
    </lineage>
</organism>
<feature type="domain" description="FAS1-like dehydratase" evidence="1">
    <location>
        <begin position="57"/>
        <end position="142"/>
    </location>
</feature>
<protein>
    <submittedName>
        <fullName evidence="2">Mesaconyl-C(4)-CoA hydratase</fullName>
    </submittedName>
</protein>
<dbReference type="PANTHER" id="PTHR28152">
    <property type="entry name" value="HYDROXYACYL-THIOESTER DEHYDRATASE TYPE 2, MITOCHONDRIAL"/>
    <property type="match status" value="1"/>
</dbReference>
<keyword evidence="3" id="KW-1185">Reference proteome</keyword>
<dbReference type="InterPro" id="IPR029069">
    <property type="entry name" value="HotDog_dom_sf"/>
</dbReference>
<comment type="caution">
    <text evidence="2">The sequence shown here is derived from an EMBL/GenBank/DDBJ whole genome shotgun (WGS) entry which is preliminary data.</text>
</comment>
<dbReference type="PANTHER" id="PTHR28152:SF1">
    <property type="entry name" value="HYDROXYACYL-THIOESTER DEHYDRATASE TYPE 2, MITOCHONDRIAL"/>
    <property type="match status" value="1"/>
</dbReference>
<dbReference type="SUPFAM" id="SSF54637">
    <property type="entry name" value="Thioesterase/thiol ester dehydrase-isomerase"/>
    <property type="match status" value="2"/>
</dbReference>
<dbReference type="InterPro" id="IPR052741">
    <property type="entry name" value="Mitochondrial_HTD2"/>
</dbReference>
<evidence type="ECO:0000259" key="1">
    <source>
        <dbReference type="Pfam" id="PF13452"/>
    </source>
</evidence>